<dbReference type="RefSeq" id="WP_012122583.1">
    <property type="nucleotide sequence ID" value="NC_009767.1"/>
</dbReference>
<dbReference type="ESTHER" id="roscs-a7nrg6">
    <property type="family name" value="6_AlphaBeta_hydrolase"/>
</dbReference>
<dbReference type="InterPro" id="IPR000073">
    <property type="entry name" value="AB_hydrolase_1"/>
</dbReference>
<reference evidence="2 3" key="1">
    <citation type="submission" date="2007-08" db="EMBL/GenBank/DDBJ databases">
        <title>Complete sequence of Roseiflexus castenholzii DSM 13941.</title>
        <authorList>
            <consortium name="US DOE Joint Genome Institute"/>
            <person name="Copeland A."/>
            <person name="Lucas S."/>
            <person name="Lapidus A."/>
            <person name="Barry K."/>
            <person name="Glavina del Rio T."/>
            <person name="Dalin E."/>
            <person name="Tice H."/>
            <person name="Pitluck S."/>
            <person name="Thompson L.S."/>
            <person name="Brettin T."/>
            <person name="Bruce D."/>
            <person name="Detter J.C."/>
            <person name="Han C."/>
            <person name="Tapia R."/>
            <person name="Schmutz J."/>
            <person name="Larimer F."/>
            <person name="Land M."/>
            <person name="Hauser L."/>
            <person name="Kyrpides N."/>
            <person name="Mikhailova N."/>
            <person name="Bryant D.A."/>
            <person name="Hanada S."/>
            <person name="Tsukatani Y."/>
            <person name="Richardson P."/>
        </authorList>
    </citation>
    <scope>NUCLEOTIDE SEQUENCE [LARGE SCALE GENOMIC DNA]</scope>
    <source>
        <strain evidence="3">DSM 13941 / HLO8</strain>
    </source>
</reference>
<dbReference type="InterPro" id="IPR029058">
    <property type="entry name" value="AB_hydrolase_fold"/>
</dbReference>
<sequence length="289" mass="32035">MSINGYPVDAPRQFYRWRNYQVAYYTAGAGSPILLIHSINAAASSFEMRRPFAALRSDHQVFALDFLGFGGSDHPRRAYNADDYIDLIGDFARDVVGKGATVIASSLGAAYTIRAAARHPGLFGPLTLICPTGIRNLAQPQRRGWSYEVLAGPLGDLIFRALASRPSIAYFLRTQSYYDPSVVDDHLIEGFYRAAYQAGAKWAPICFLTGLLNCDVREAFAQLHQPILLVWGRYADLTPLRSADAFLARNPCARLAVVDKARLSVQDERPAEFMHLVKEFLAANRSQSV</sequence>
<name>A7NRG6_ROSCS</name>
<dbReference type="SUPFAM" id="SSF53474">
    <property type="entry name" value="alpha/beta-Hydrolases"/>
    <property type="match status" value="1"/>
</dbReference>
<dbReference type="AlphaFoldDB" id="A7NRG6"/>
<evidence type="ECO:0000259" key="1">
    <source>
        <dbReference type="Pfam" id="PF12697"/>
    </source>
</evidence>
<gene>
    <name evidence="2" type="ordered locus">Rcas_4130</name>
</gene>
<accession>A7NRG6</accession>
<proteinExistence type="predicted"/>
<feature type="domain" description="AB hydrolase-1" evidence="1">
    <location>
        <begin position="33"/>
        <end position="273"/>
    </location>
</feature>
<dbReference type="Gene3D" id="3.40.50.1820">
    <property type="entry name" value="alpha/beta hydrolase"/>
    <property type="match status" value="1"/>
</dbReference>
<keyword evidence="2" id="KW-0378">Hydrolase</keyword>
<dbReference type="KEGG" id="rca:Rcas_4130"/>
<dbReference type="Proteomes" id="UP000000263">
    <property type="component" value="Chromosome"/>
</dbReference>
<dbReference type="Pfam" id="PF12697">
    <property type="entry name" value="Abhydrolase_6"/>
    <property type="match status" value="1"/>
</dbReference>
<evidence type="ECO:0000313" key="3">
    <source>
        <dbReference type="Proteomes" id="UP000000263"/>
    </source>
</evidence>
<dbReference type="STRING" id="383372.Rcas_4130"/>
<keyword evidence="3" id="KW-1185">Reference proteome</keyword>
<protein>
    <submittedName>
        <fullName evidence="2">Alpha/beta hydrolase fold</fullName>
    </submittedName>
</protein>
<dbReference type="PRINTS" id="PR00111">
    <property type="entry name" value="ABHYDROLASE"/>
</dbReference>
<dbReference type="PANTHER" id="PTHR46438">
    <property type="entry name" value="ALPHA/BETA-HYDROLASES SUPERFAMILY PROTEIN"/>
    <property type="match status" value="1"/>
</dbReference>
<dbReference type="EMBL" id="CP000804">
    <property type="protein sequence ID" value="ABU60162.1"/>
    <property type="molecule type" value="Genomic_DNA"/>
</dbReference>
<dbReference type="GO" id="GO:0016787">
    <property type="term" value="F:hydrolase activity"/>
    <property type="evidence" value="ECO:0007669"/>
    <property type="project" value="UniProtKB-KW"/>
</dbReference>
<organism evidence="2 3">
    <name type="scientific">Roseiflexus castenholzii (strain DSM 13941 / HLO8)</name>
    <dbReference type="NCBI Taxonomy" id="383372"/>
    <lineage>
        <taxon>Bacteria</taxon>
        <taxon>Bacillati</taxon>
        <taxon>Chloroflexota</taxon>
        <taxon>Chloroflexia</taxon>
        <taxon>Chloroflexales</taxon>
        <taxon>Roseiflexineae</taxon>
        <taxon>Roseiflexaceae</taxon>
        <taxon>Roseiflexus</taxon>
    </lineage>
</organism>
<dbReference type="PANTHER" id="PTHR46438:SF2">
    <property type="entry name" value="ALPHA_BETA-HYDROLASES SUPERFAMILY PROTEIN"/>
    <property type="match status" value="1"/>
</dbReference>
<evidence type="ECO:0000313" key="2">
    <source>
        <dbReference type="EMBL" id="ABU60162.1"/>
    </source>
</evidence>
<dbReference type="eggNOG" id="COG0596">
    <property type="taxonomic scope" value="Bacteria"/>
</dbReference>
<dbReference type="HOGENOM" id="CLU_020336_13_4_0"/>
<dbReference type="OrthoDB" id="9808398at2"/>